<dbReference type="STRING" id="76021.BS329_27635"/>
<dbReference type="AlphaFoldDB" id="A0A1R0KLV1"/>
<keyword evidence="3" id="KW-1185">Reference proteome</keyword>
<dbReference type="Pfam" id="PF07179">
    <property type="entry name" value="SseB"/>
    <property type="match status" value="1"/>
</dbReference>
<evidence type="ECO:0000313" key="3">
    <source>
        <dbReference type="Proteomes" id="UP000187486"/>
    </source>
</evidence>
<name>A0A1R0KLV1_9PSEU</name>
<sequence>MDTFAGTMVFAQRPERPALLVSDLGDQGRWMVAFSTVERLAAYAGECDYFSTTGADLLELIPPGVGLMVDPWDEHRFPVLSRMGTPDVVARAWSRMFAAR</sequence>
<dbReference type="Proteomes" id="UP000187486">
    <property type="component" value="Unassembled WGS sequence"/>
</dbReference>
<protein>
    <recommendedName>
        <fullName evidence="1">SseB protein N-terminal domain-containing protein</fullName>
    </recommendedName>
</protein>
<organism evidence="2 3">
    <name type="scientific">Amycolatopsis coloradensis</name>
    <dbReference type="NCBI Taxonomy" id="76021"/>
    <lineage>
        <taxon>Bacteria</taxon>
        <taxon>Bacillati</taxon>
        <taxon>Actinomycetota</taxon>
        <taxon>Actinomycetes</taxon>
        <taxon>Pseudonocardiales</taxon>
        <taxon>Pseudonocardiaceae</taxon>
        <taxon>Amycolatopsis</taxon>
    </lineage>
</organism>
<evidence type="ECO:0000259" key="1">
    <source>
        <dbReference type="Pfam" id="PF07179"/>
    </source>
</evidence>
<evidence type="ECO:0000313" key="2">
    <source>
        <dbReference type="EMBL" id="OLZ47655.1"/>
    </source>
</evidence>
<dbReference type="InterPro" id="IPR009839">
    <property type="entry name" value="SseB_N"/>
</dbReference>
<dbReference type="EMBL" id="MQUQ01000015">
    <property type="protein sequence ID" value="OLZ47655.1"/>
    <property type="molecule type" value="Genomic_DNA"/>
</dbReference>
<comment type="caution">
    <text evidence="2">The sequence shown here is derived from an EMBL/GenBank/DDBJ whole genome shotgun (WGS) entry which is preliminary data.</text>
</comment>
<accession>A0A1R0KLV1</accession>
<gene>
    <name evidence="2" type="ORF">BS329_27635</name>
</gene>
<dbReference type="OrthoDB" id="3694630at2"/>
<dbReference type="RefSeq" id="WP_076164149.1">
    <property type="nucleotide sequence ID" value="NZ_JBEZVB010000019.1"/>
</dbReference>
<proteinExistence type="predicted"/>
<reference evidence="2 3" key="1">
    <citation type="submission" date="2016-01" db="EMBL/GenBank/DDBJ databases">
        <title>Amycolatopsis coloradensis genome sequencing and assembly.</title>
        <authorList>
            <person name="Mayilraj S."/>
        </authorList>
    </citation>
    <scope>NUCLEOTIDE SEQUENCE [LARGE SCALE GENOMIC DNA]</scope>
    <source>
        <strain evidence="2 3">DSM 44225</strain>
    </source>
</reference>
<feature type="domain" description="SseB protein N-terminal" evidence="1">
    <location>
        <begin position="26"/>
        <end position="80"/>
    </location>
</feature>